<proteinExistence type="predicted"/>
<dbReference type="Proteomes" id="UP001153269">
    <property type="component" value="Unassembled WGS sequence"/>
</dbReference>
<sequence>MYSPGVLACVYLHDAPSSPRFLLSSLGSPELDPITAFPEDVGACLKCRFAIWGASAGRSCRELTLIPAISIINVPELALSKRAPAPTETCAGSWGRIPSEGLSEGRSWCQSICVSPTPMKKNVEPKSWVDGPRGGGGMLQQRGVTDRRVWCPSFLLPLRQLPRAETPAAD</sequence>
<evidence type="ECO:0000313" key="2">
    <source>
        <dbReference type="Proteomes" id="UP001153269"/>
    </source>
</evidence>
<name>A0A9N7U7N3_PLEPL</name>
<reference evidence="1" key="1">
    <citation type="submission" date="2020-03" db="EMBL/GenBank/DDBJ databases">
        <authorList>
            <person name="Weist P."/>
        </authorList>
    </citation>
    <scope>NUCLEOTIDE SEQUENCE</scope>
</reference>
<comment type="caution">
    <text evidence="1">The sequence shown here is derived from an EMBL/GenBank/DDBJ whole genome shotgun (WGS) entry which is preliminary data.</text>
</comment>
<dbReference type="AlphaFoldDB" id="A0A9N7U7N3"/>
<dbReference type="EMBL" id="CADEAL010000807">
    <property type="protein sequence ID" value="CAB1425472.1"/>
    <property type="molecule type" value="Genomic_DNA"/>
</dbReference>
<evidence type="ECO:0000313" key="1">
    <source>
        <dbReference type="EMBL" id="CAB1425472.1"/>
    </source>
</evidence>
<keyword evidence="2" id="KW-1185">Reference proteome</keyword>
<accession>A0A9N7U7N3</accession>
<organism evidence="1 2">
    <name type="scientific">Pleuronectes platessa</name>
    <name type="common">European plaice</name>
    <dbReference type="NCBI Taxonomy" id="8262"/>
    <lineage>
        <taxon>Eukaryota</taxon>
        <taxon>Metazoa</taxon>
        <taxon>Chordata</taxon>
        <taxon>Craniata</taxon>
        <taxon>Vertebrata</taxon>
        <taxon>Euteleostomi</taxon>
        <taxon>Actinopterygii</taxon>
        <taxon>Neopterygii</taxon>
        <taxon>Teleostei</taxon>
        <taxon>Neoteleostei</taxon>
        <taxon>Acanthomorphata</taxon>
        <taxon>Carangaria</taxon>
        <taxon>Pleuronectiformes</taxon>
        <taxon>Pleuronectoidei</taxon>
        <taxon>Pleuronectidae</taxon>
        <taxon>Pleuronectes</taxon>
    </lineage>
</organism>
<protein>
    <submittedName>
        <fullName evidence="1">Uncharacterized protein</fullName>
    </submittedName>
</protein>
<gene>
    <name evidence="1" type="ORF">PLEPLA_LOCUS13402</name>
</gene>